<evidence type="ECO:0000256" key="1">
    <source>
        <dbReference type="SAM" id="MobiDB-lite"/>
    </source>
</evidence>
<proteinExistence type="predicted"/>
<feature type="region of interest" description="Disordered" evidence="1">
    <location>
        <begin position="48"/>
        <end position="73"/>
    </location>
</feature>
<feature type="chain" id="PRO_5046629042" description="PepSY domain-containing protein" evidence="2">
    <location>
        <begin position="23"/>
        <end position="106"/>
    </location>
</feature>
<accession>A0ABU2WJA9</accession>
<keyword evidence="4" id="KW-1185">Reference proteome</keyword>
<comment type="caution">
    <text evidence="3">The sequence shown here is derived from an EMBL/GenBank/DDBJ whole genome shotgun (WGS) entry which is preliminary data.</text>
</comment>
<protein>
    <recommendedName>
        <fullName evidence="5">PepSY domain-containing protein</fullName>
    </recommendedName>
</protein>
<evidence type="ECO:0000313" key="3">
    <source>
        <dbReference type="EMBL" id="MDT0497957.1"/>
    </source>
</evidence>
<name>A0ABU2WJA9_9GAMM</name>
<sequence>MIERYTIVAALLISALAPAAVAQGPRIGDIAPSLSGVESISKPGLDAAALTREPGPTAPPRAPREAAQDAQKQYGGRVLSVRLIKDKYRVKLLKDGEVRIVQLPAR</sequence>
<feature type="signal peptide" evidence="2">
    <location>
        <begin position="1"/>
        <end position="22"/>
    </location>
</feature>
<evidence type="ECO:0008006" key="5">
    <source>
        <dbReference type="Google" id="ProtNLM"/>
    </source>
</evidence>
<dbReference type="Proteomes" id="UP001254608">
    <property type="component" value="Unassembled WGS sequence"/>
</dbReference>
<evidence type="ECO:0000256" key="2">
    <source>
        <dbReference type="SAM" id="SignalP"/>
    </source>
</evidence>
<dbReference type="RefSeq" id="WP_311365347.1">
    <property type="nucleotide sequence ID" value="NZ_JAVRIC010000015.1"/>
</dbReference>
<evidence type="ECO:0000313" key="4">
    <source>
        <dbReference type="Proteomes" id="UP001254608"/>
    </source>
</evidence>
<organism evidence="3 4">
    <name type="scientific">Banduia mediterranea</name>
    <dbReference type="NCBI Taxonomy" id="3075609"/>
    <lineage>
        <taxon>Bacteria</taxon>
        <taxon>Pseudomonadati</taxon>
        <taxon>Pseudomonadota</taxon>
        <taxon>Gammaproteobacteria</taxon>
        <taxon>Nevskiales</taxon>
        <taxon>Algiphilaceae</taxon>
        <taxon>Banduia</taxon>
    </lineage>
</organism>
<dbReference type="EMBL" id="JAVRIC010000015">
    <property type="protein sequence ID" value="MDT0497957.1"/>
    <property type="molecule type" value="Genomic_DNA"/>
</dbReference>
<gene>
    <name evidence="3" type="ORF">RM530_11370</name>
</gene>
<reference evidence="3 4" key="1">
    <citation type="submission" date="2023-09" db="EMBL/GenBank/DDBJ databases">
        <authorList>
            <person name="Rey-Velasco X."/>
        </authorList>
    </citation>
    <scope>NUCLEOTIDE SEQUENCE [LARGE SCALE GENOMIC DNA]</scope>
    <source>
        <strain evidence="3 4">W345</strain>
    </source>
</reference>
<keyword evidence="2" id="KW-0732">Signal</keyword>